<sequence>MVGRPSSRILVLITLTRSGLCALPFTRHQSPPSLNLASVQRGNFLGRSFGQRRGELLERIDLGALSNSEIVTSSRCL</sequence>
<name>A0A9D4BR24_DREPO</name>
<reference evidence="2" key="1">
    <citation type="journal article" date="2019" name="bioRxiv">
        <title>The Genome of the Zebra Mussel, Dreissena polymorpha: A Resource for Invasive Species Research.</title>
        <authorList>
            <person name="McCartney M.A."/>
            <person name="Auch B."/>
            <person name="Kono T."/>
            <person name="Mallez S."/>
            <person name="Zhang Y."/>
            <person name="Obille A."/>
            <person name="Becker A."/>
            <person name="Abrahante J.E."/>
            <person name="Garbe J."/>
            <person name="Badalamenti J.P."/>
            <person name="Herman A."/>
            <person name="Mangelson H."/>
            <person name="Liachko I."/>
            <person name="Sullivan S."/>
            <person name="Sone E.D."/>
            <person name="Koren S."/>
            <person name="Silverstein K.A.T."/>
            <person name="Beckman K.B."/>
            <person name="Gohl D.M."/>
        </authorList>
    </citation>
    <scope>NUCLEOTIDE SEQUENCE</scope>
    <source>
        <strain evidence="2">Duluth1</strain>
        <tissue evidence="2">Whole animal</tissue>
    </source>
</reference>
<accession>A0A9D4BR24</accession>
<organism evidence="2 3">
    <name type="scientific">Dreissena polymorpha</name>
    <name type="common">Zebra mussel</name>
    <name type="synonym">Mytilus polymorpha</name>
    <dbReference type="NCBI Taxonomy" id="45954"/>
    <lineage>
        <taxon>Eukaryota</taxon>
        <taxon>Metazoa</taxon>
        <taxon>Spiralia</taxon>
        <taxon>Lophotrochozoa</taxon>
        <taxon>Mollusca</taxon>
        <taxon>Bivalvia</taxon>
        <taxon>Autobranchia</taxon>
        <taxon>Heteroconchia</taxon>
        <taxon>Euheterodonta</taxon>
        <taxon>Imparidentia</taxon>
        <taxon>Neoheterodontei</taxon>
        <taxon>Myida</taxon>
        <taxon>Dreissenoidea</taxon>
        <taxon>Dreissenidae</taxon>
        <taxon>Dreissena</taxon>
    </lineage>
</organism>
<keyword evidence="3" id="KW-1185">Reference proteome</keyword>
<comment type="caution">
    <text evidence="2">The sequence shown here is derived from an EMBL/GenBank/DDBJ whole genome shotgun (WGS) entry which is preliminary data.</text>
</comment>
<evidence type="ECO:0008006" key="4">
    <source>
        <dbReference type="Google" id="ProtNLM"/>
    </source>
</evidence>
<dbReference type="EMBL" id="JAIWYP010000015">
    <property type="protein sequence ID" value="KAH3704433.1"/>
    <property type="molecule type" value="Genomic_DNA"/>
</dbReference>
<evidence type="ECO:0000313" key="3">
    <source>
        <dbReference type="Proteomes" id="UP000828390"/>
    </source>
</evidence>
<evidence type="ECO:0000256" key="1">
    <source>
        <dbReference type="SAM" id="SignalP"/>
    </source>
</evidence>
<gene>
    <name evidence="2" type="ORF">DPMN_079489</name>
</gene>
<feature type="chain" id="PRO_5039526737" description="Secreted protein" evidence="1">
    <location>
        <begin position="22"/>
        <end position="77"/>
    </location>
</feature>
<dbReference type="AlphaFoldDB" id="A0A9D4BR24"/>
<proteinExistence type="predicted"/>
<feature type="signal peptide" evidence="1">
    <location>
        <begin position="1"/>
        <end position="21"/>
    </location>
</feature>
<reference evidence="2" key="2">
    <citation type="submission" date="2020-11" db="EMBL/GenBank/DDBJ databases">
        <authorList>
            <person name="McCartney M.A."/>
            <person name="Auch B."/>
            <person name="Kono T."/>
            <person name="Mallez S."/>
            <person name="Becker A."/>
            <person name="Gohl D.M."/>
            <person name="Silverstein K.A.T."/>
            <person name="Koren S."/>
            <person name="Bechman K.B."/>
            <person name="Herman A."/>
            <person name="Abrahante J.E."/>
            <person name="Garbe J."/>
        </authorList>
    </citation>
    <scope>NUCLEOTIDE SEQUENCE</scope>
    <source>
        <strain evidence="2">Duluth1</strain>
        <tissue evidence="2">Whole animal</tissue>
    </source>
</reference>
<evidence type="ECO:0000313" key="2">
    <source>
        <dbReference type="EMBL" id="KAH3704433.1"/>
    </source>
</evidence>
<protein>
    <recommendedName>
        <fullName evidence="4">Secreted protein</fullName>
    </recommendedName>
</protein>
<dbReference type="Proteomes" id="UP000828390">
    <property type="component" value="Unassembled WGS sequence"/>
</dbReference>
<keyword evidence="1" id="KW-0732">Signal</keyword>